<dbReference type="BioCyc" id="PPUT160488:G1G01-4255-MONOMER"/>
<dbReference type="OrthoDB" id="5096633at2"/>
<dbReference type="Pfam" id="PF13589">
    <property type="entry name" value="HATPase_c_3"/>
    <property type="match status" value="1"/>
</dbReference>
<dbReference type="Proteomes" id="UP000000556">
    <property type="component" value="Chromosome"/>
</dbReference>
<evidence type="ECO:0008006" key="3">
    <source>
        <dbReference type="Google" id="ProtNLM"/>
    </source>
</evidence>
<dbReference type="Gene3D" id="3.30.565.10">
    <property type="entry name" value="Histidine kinase-like ATPase, C-terminal domain"/>
    <property type="match status" value="1"/>
</dbReference>
<keyword evidence="2" id="KW-1185">Reference proteome</keyword>
<name>Q88FU4_PSEPK</name>
<dbReference type="EMBL" id="AE015451">
    <property type="protein sequence ID" value="AAN69582.1"/>
    <property type="molecule type" value="Genomic_DNA"/>
</dbReference>
<dbReference type="PaxDb" id="160488-PP_3988"/>
<proteinExistence type="predicted"/>
<gene>
    <name evidence="1" type="ordered locus">PP_3988</name>
</gene>
<dbReference type="RefSeq" id="WP_010954799.1">
    <property type="nucleotide sequence ID" value="NC_002947.4"/>
</dbReference>
<evidence type="ECO:0000313" key="1">
    <source>
        <dbReference type="EMBL" id="AAN69582.1"/>
    </source>
</evidence>
<dbReference type="HOGENOM" id="CLU_431399_0_0_6"/>
<dbReference type="SUPFAM" id="SSF55874">
    <property type="entry name" value="ATPase domain of HSP90 chaperone/DNA topoisomerase II/histidine kinase"/>
    <property type="match status" value="1"/>
</dbReference>
<organism evidence="1 2">
    <name type="scientific">Pseudomonas putida (strain ATCC 47054 / DSM 6125 / CFBP 8728 / NCIMB 11950 / KT2440)</name>
    <dbReference type="NCBI Taxonomy" id="160488"/>
    <lineage>
        <taxon>Bacteria</taxon>
        <taxon>Pseudomonadati</taxon>
        <taxon>Pseudomonadota</taxon>
        <taxon>Gammaproteobacteria</taxon>
        <taxon>Pseudomonadales</taxon>
        <taxon>Pseudomonadaceae</taxon>
        <taxon>Pseudomonas</taxon>
    </lineage>
</organism>
<reference evidence="1 2" key="1">
    <citation type="journal article" date="2002" name="Environ. Microbiol.">
        <title>Complete genome sequence and comparative analysis of the metabolically versatile Pseudomonas putida KT2440.</title>
        <authorList>
            <person name="Nelson K.E."/>
            <person name="Weinel C."/>
            <person name="Paulsen I.T."/>
            <person name="Dodson R.J."/>
            <person name="Hilbert H."/>
            <person name="Martins dos Santos V.A."/>
            <person name="Fouts D.E."/>
            <person name="Gill S.R."/>
            <person name="Pop M."/>
            <person name="Holmes M."/>
            <person name="Brinkac L."/>
            <person name="Beanan M."/>
            <person name="DeBoy R.T."/>
            <person name="Daugherty S."/>
            <person name="Kolonay J."/>
            <person name="Madupu R."/>
            <person name="Nelson W."/>
            <person name="White O."/>
            <person name="Peterson J."/>
            <person name="Khouri H."/>
            <person name="Hance I."/>
            <person name="Chris Lee P."/>
            <person name="Holtzapple E."/>
            <person name="Scanlan D."/>
            <person name="Tran K."/>
            <person name="Moazzez A."/>
            <person name="Utterback T."/>
            <person name="Rizzo M."/>
            <person name="Lee K."/>
            <person name="Kosack D."/>
            <person name="Moestl D."/>
            <person name="Wedler H."/>
            <person name="Lauber J."/>
            <person name="Stjepandic D."/>
            <person name="Hoheisel J."/>
            <person name="Straetz M."/>
            <person name="Heim S."/>
            <person name="Kiewitz C."/>
            <person name="Eisen J.A."/>
            <person name="Timmis K.N."/>
            <person name="Dusterhoft A."/>
            <person name="Tummler B."/>
            <person name="Fraser C.M."/>
        </authorList>
    </citation>
    <scope>NUCLEOTIDE SEQUENCE [LARGE SCALE GENOMIC DNA]</scope>
    <source>
        <strain evidence="2">ATCC 47054 / DSM 6125 / CFBP 8728 / NCIMB 11950 / KT2440</strain>
    </source>
</reference>
<dbReference type="PATRIC" id="fig|160488.4.peg.4246"/>
<dbReference type="eggNOG" id="COG0323">
    <property type="taxonomic scope" value="Bacteria"/>
</dbReference>
<dbReference type="KEGG" id="ppu:PP_3988"/>
<reference evidence="1 2" key="2">
    <citation type="journal article" date="2016" name="Environ. Microbiol.">
        <title>The revisited genome of Pseudomonas putida KT2440 enlightens its value as a robust metabolic chassis.</title>
        <authorList>
            <person name="Belda E."/>
            <person name="van Heck R.G."/>
            <person name="Lopez-Sanchez M.J."/>
            <person name="Cruveiller S."/>
            <person name="Barbe V."/>
            <person name="Fraser C."/>
            <person name="Klenk H.P."/>
            <person name="Petersen J."/>
            <person name="Morgat A."/>
            <person name="Nikel P.I."/>
            <person name="Vallenet D."/>
            <person name="Rouy Z."/>
            <person name="Sekowska A."/>
            <person name="Martins Dos Santos V.A."/>
            <person name="de Lorenzo V."/>
            <person name="Danchin A."/>
            <person name="Medigue C."/>
        </authorList>
    </citation>
    <scope>NUCLEOTIDE SEQUENCE [LARGE SCALE GENOMIC DNA]</scope>
    <source>
        <strain evidence="2">ATCC 47054 / DSM 6125 / CFBP 8728 / NCIMB 11950 / KT2440</strain>
    </source>
</reference>
<protein>
    <recommendedName>
        <fullName evidence="3">ATP-binding protein</fullName>
    </recommendedName>
</protein>
<dbReference type="InterPro" id="IPR036890">
    <property type="entry name" value="HATPase_C_sf"/>
</dbReference>
<accession>Q88FU4</accession>
<dbReference type="STRING" id="160488.PP_3988"/>
<sequence>MDVSLDAVDATDDSEALINEKLAEAVGSGGTVKARLMTDERVFARITDGIYRDPASALRELIANGYDADATEVRVETDFPRFSKISVRDNGRGLTKETLAHVICHIGGSLKRTKQGQAHQISSEEDASRSKAGRPLIGKLGIGLFSVSQITHHVVIISKVKGSNKRIYCDILLMPQSEALLEKEEGQQFVTGEVHIKFVDADDVDSHGTEILLLDLREHVKESLLSKMTWDALREKQELESDTSKDEEAELAVAFEDDGFEGGINIREPLFHIGEIDVEHGVVRKPSVLPWDNNTPADEKFRALVEKLSSSLNESDRSSKGPSTQEHLDYYLRMLWVLSLSLPLPYLKKHPFDIDANDGASIFQIDNKRRGAAVDVLLEGDQTIAQRYKLKSRESHSLEFNVYVDGVRLYRPLSYGKFKSLDHAVSKPLVFVGRAKPDLSEIPEQYRGGELEFEAYLYWTKKIVPKEHNGVLIRINGASGTLFDESFLKYQVSELTRLRQISAEIFVIKGLDAALNIDRESFNVSHPHYQIIKNWLHSALRQLMNKHKYLSGAVSKSALDERKKQTFAELRNIVTDQIKSVGLTAVPAREVVYSSGTVVQERSVDPGQPATLELNREKALAPIFKSKNSTPKEKVQQILNEEKAKALASILSAYGVDQHLAKEKLEALISAILEVMVLEIRK</sequence>
<dbReference type="AlphaFoldDB" id="Q88FU4"/>
<evidence type="ECO:0000313" key="2">
    <source>
        <dbReference type="Proteomes" id="UP000000556"/>
    </source>
</evidence>